<dbReference type="Proteomes" id="UP000271098">
    <property type="component" value="Unassembled WGS sequence"/>
</dbReference>
<evidence type="ECO:0000259" key="1">
    <source>
        <dbReference type="Pfam" id="PF25904"/>
    </source>
</evidence>
<evidence type="ECO:0000313" key="3">
    <source>
        <dbReference type="Proteomes" id="UP000271098"/>
    </source>
</evidence>
<reference evidence="4" key="1">
    <citation type="submission" date="2016-06" db="UniProtKB">
        <authorList>
            <consortium name="WormBaseParasite"/>
        </authorList>
    </citation>
    <scope>IDENTIFICATION</scope>
</reference>
<gene>
    <name evidence="2" type="ORF">GPUH_LOCUS3003</name>
</gene>
<protein>
    <submittedName>
        <fullName evidence="4">RRM domain-containing protein</fullName>
    </submittedName>
</protein>
<reference evidence="2 3" key="2">
    <citation type="submission" date="2018-11" db="EMBL/GenBank/DDBJ databases">
        <authorList>
            <consortium name="Pathogen Informatics"/>
        </authorList>
    </citation>
    <scope>NUCLEOTIDE SEQUENCE [LARGE SCALE GENOMIC DNA]</scope>
</reference>
<evidence type="ECO:0000313" key="4">
    <source>
        <dbReference type="WBParaSite" id="GPUH_0000300801-mRNA-1"/>
    </source>
</evidence>
<keyword evidence="3" id="KW-1185">Reference proteome</keyword>
<dbReference type="WBParaSite" id="GPUH_0000300801-mRNA-1">
    <property type="protein sequence ID" value="GPUH_0000300801-mRNA-1"/>
    <property type="gene ID" value="GPUH_0000300801"/>
</dbReference>
<sequence>MLEFAFVFSQVHVDFRRAELESVCALYGIQCNIASLSTDHERHVFLVHFPSVECVAKILSRTVLVKFAIELFAVSVDYDGLCAAIRAKRQQLARVRSFLANSSIVPSEWAFLPSLLLDFWLNTWNEK</sequence>
<organism evidence="4">
    <name type="scientific">Gongylonema pulchrum</name>
    <dbReference type="NCBI Taxonomy" id="637853"/>
    <lineage>
        <taxon>Eukaryota</taxon>
        <taxon>Metazoa</taxon>
        <taxon>Ecdysozoa</taxon>
        <taxon>Nematoda</taxon>
        <taxon>Chromadorea</taxon>
        <taxon>Rhabditida</taxon>
        <taxon>Spirurina</taxon>
        <taxon>Spiruromorpha</taxon>
        <taxon>Spiruroidea</taxon>
        <taxon>Gongylonematidae</taxon>
        <taxon>Gongylonema</taxon>
    </lineage>
</organism>
<dbReference type="AlphaFoldDB" id="A0A183D2R2"/>
<name>A0A183D2R2_9BILA</name>
<feature type="domain" description="tRNA (guanine(10)-N(2))-methyltransferase TRMT11 N-terminal" evidence="1">
    <location>
        <begin position="4"/>
        <end position="92"/>
    </location>
</feature>
<evidence type="ECO:0000313" key="2">
    <source>
        <dbReference type="EMBL" id="VDK37360.1"/>
    </source>
</evidence>
<dbReference type="EMBL" id="UYRT01004843">
    <property type="protein sequence ID" value="VDK37360.1"/>
    <property type="molecule type" value="Genomic_DNA"/>
</dbReference>
<dbReference type="InterPro" id="IPR059073">
    <property type="entry name" value="TRMT11_N"/>
</dbReference>
<dbReference type="Pfam" id="PF25904">
    <property type="entry name" value="Tmrp11_N"/>
    <property type="match status" value="1"/>
</dbReference>
<proteinExistence type="predicted"/>
<accession>A0A183D2R2</accession>
<dbReference type="OrthoDB" id="296065at2759"/>